<dbReference type="Proteomes" id="UP000250079">
    <property type="component" value="Chromosome"/>
</dbReference>
<organism evidence="2 3">
    <name type="scientific">Granulosicoccus antarcticus IMCC3135</name>
    <dbReference type="NCBI Taxonomy" id="1192854"/>
    <lineage>
        <taxon>Bacteria</taxon>
        <taxon>Pseudomonadati</taxon>
        <taxon>Pseudomonadota</taxon>
        <taxon>Gammaproteobacteria</taxon>
        <taxon>Chromatiales</taxon>
        <taxon>Granulosicoccaceae</taxon>
        <taxon>Granulosicoccus</taxon>
    </lineage>
</organism>
<evidence type="ECO:0000313" key="3">
    <source>
        <dbReference type="Proteomes" id="UP000250079"/>
    </source>
</evidence>
<protein>
    <recommendedName>
        <fullName evidence="1">Transposase IS204/IS1001/IS1096/IS1165 DDE domain-containing protein</fullName>
    </recommendedName>
</protein>
<name>A0A2Z2NUK1_9GAMM</name>
<dbReference type="KEGG" id="gai:IMCC3135_24615"/>
<evidence type="ECO:0000313" key="2">
    <source>
        <dbReference type="EMBL" id="ASJ74989.1"/>
    </source>
</evidence>
<dbReference type="AlphaFoldDB" id="A0A2Z2NUK1"/>
<gene>
    <name evidence="2" type="ORF">IMCC3135_24615</name>
</gene>
<accession>A0A2Z2NUK1</accession>
<feature type="domain" description="Transposase IS204/IS1001/IS1096/IS1165 DDE" evidence="1">
    <location>
        <begin position="1"/>
        <end position="49"/>
    </location>
</feature>
<reference evidence="2 3" key="1">
    <citation type="submission" date="2016-12" db="EMBL/GenBank/DDBJ databases">
        <authorList>
            <person name="Song W.-J."/>
            <person name="Kurnit D.M."/>
        </authorList>
    </citation>
    <scope>NUCLEOTIDE SEQUENCE [LARGE SCALE GENOMIC DNA]</scope>
    <source>
        <strain evidence="2 3">IMCC3135</strain>
    </source>
</reference>
<dbReference type="Pfam" id="PF01610">
    <property type="entry name" value="DDE_Tnp_ISL3"/>
    <property type="match status" value="1"/>
</dbReference>
<dbReference type="InterPro" id="IPR002560">
    <property type="entry name" value="Transposase_DDE"/>
</dbReference>
<proteinExistence type="predicted"/>
<dbReference type="OrthoDB" id="6197054at2"/>
<evidence type="ECO:0000259" key="1">
    <source>
        <dbReference type="Pfam" id="PF01610"/>
    </source>
</evidence>
<sequence>MEKMAKTLRNHRPLLMSWFKANGQLSSGVVEGFNNKPKFTMRKSHGFRTLWPKQQLQRLPIATSYIIGFLQSPADRGSN</sequence>
<keyword evidence="3" id="KW-1185">Reference proteome</keyword>
<dbReference type="EMBL" id="CP018632">
    <property type="protein sequence ID" value="ASJ74989.1"/>
    <property type="molecule type" value="Genomic_DNA"/>
</dbReference>